<dbReference type="PROSITE" id="PS51257">
    <property type="entry name" value="PROKAR_LIPOPROTEIN"/>
    <property type="match status" value="1"/>
</dbReference>
<dbReference type="InterPro" id="IPR029016">
    <property type="entry name" value="GAF-like_dom_sf"/>
</dbReference>
<dbReference type="eggNOG" id="COG4251">
    <property type="taxonomic scope" value="Bacteria"/>
</dbReference>
<dbReference type="Gene3D" id="3.30.450.20">
    <property type="entry name" value="PAS domain"/>
    <property type="match status" value="1"/>
</dbReference>
<dbReference type="GO" id="GO:0006355">
    <property type="term" value="P:regulation of DNA-templated transcription"/>
    <property type="evidence" value="ECO:0007669"/>
    <property type="project" value="InterPro"/>
</dbReference>
<dbReference type="PROSITE" id="PS50046">
    <property type="entry name" value="PHYTOCHROME_2"/>
    <property type="match status" value="1"/>
</dbReference>
<evidence type="ECO:0000313" key="7">
    <source>
        <dbReference type="Proteomes" id="UP000029391"/>
    </source>
</evidence>
<protein>
    <recommendedName>
        <fullName evidence="5">Phytochrome chromophore attachment site domain-containing protein</fullName>
    </recommendedName>
</protein>
<name>A0A091BCZ5_9GAMM</name>
<dbReference type="SUPFAM" id="SSF55785">
    <property type="entry name" value="PYP-like sensor domain (PAS domain)"/>
    <property type="match status" value="1"/>
</dbReference>
<dbReference type="InterPro" id="IPR003018">
    <property type="entry name" value="GAF"/>
</dbReference>
<dbReference type="Pfam" id="PF08446">
    <property type="entry name" value="PAS_2"/>
    <property type="match status" value="1"/>
</dbReference>
<keyword evidence="1" id="KW-0600">Photoreceptor protein</keyword>
<dbReference type="STRING" id="1121013.GCA_000426365_02710"/>
<dbReference type="InterPro" id="IPR035965">
    <property type="entry name" value="PAS-like_dom_sf"/>
</dbReference>
<reference evidence="6 7" key="1">
    <citation type="submission" date="2013-09" db="EMBL/GenBank/DDBJ databases">
        <title>Genome sequencing of Arenimonas composti.</title>
        <authorList>
            <person name="Chen F."/>
            <person name="Wang G."/>
        </authorList>
    </citation>
    <scope>NUCLEOTIDE SEQUENCE [LARGE SCALE GENOMIC DNA]</scope>
    <source>
        <strain evidence="6 7">TR7-09</strain>
    </source>
</reference>
<dbReference type="SUPFAM" id="SSF55781">
    <property type="entry name" value="GAF domain-like"/>
    <property type="match status" value="2"/>
</dbReference>
<dbReference type="AlphaFoldDB" id="A0A091BCZ5"/>
<evidence type="ECO:0000259" key="5">
    <source>
        <dbReference type="PROSITE" id="PS50046"/>
    </source>
</evidence>
<dbReference type="InterPro" id="IPR001294">
    <property type="entry name" value="Phytochrome"/>
</dbReference>
<dbReference type="Proteomes" id="UP000029391">
    <property type="component" value="Unassembled WGS sequence"/>
</dbReference>
<dbReference type="Pfam" id="PF00360">
    <property type="entry name" value="PHY"/>
    <property type="match status" value="1"/>
</dbReference>
<dbReference type="InterPro" id="IPR013515">
    <property type="entry name" value="Phytochrome_cen-reg"/>
</dbReference>
<dbReference type="EMBL" id="AWXU01000049">
    <property type="protein sequence ID" value="KFN48704.1"/>
    <property type="molecule type" value="Genomic_DNA"/>
</dbReference>
<evidence type="ECO:0000256" key="2">
    <source>
        <dbReference type="ARBA" id="ARBA00022606"/>
    </source>
</evidence>
<organism evidence="6 7">
    <name type="scientific">Arenimonas composti TR7-09 = DSM 18010</name>
    <dbReference type="NCBI Taxonomy" id="1121013"/>
    <lineage>
        <taxon>Bacteria</taxon>
        <taxon>Pseudomonadati</taxon>
        <taxon>Pseudomonadota</taxon>
        <taxon>Gammaproteobacteria</taxon>
        <taxon>Lysobacterales</taxon>
        <taxon>Lysobacteraceae</taxon>
        <taxon>Arenimonas</taxon>
    </lineage>
</organism>
<dbReference type="RefSeq" id="WP_043798163.1">
    <property type="nucleotide sequence ID" value="NZ_AUFF01000012.1"/>
</dbReference>
<gene>
    <name evidence="6" type="ORF">P873_13690</name>
</gene>
<proteinExistence type="predicted"/>
<dbReference type="InterPro" id="IPR043150">
    <property type="entry name" value="Phytochrome_PHY_sf"/>
</dbReference>
<dbReference type="InterPro" id="IPR016132">
    <property type="entry name" value="Phyto_chromo_attachment"/>
</dbReference>
<keyword evidence="7" id="KW-1185">Reference proteome</keyword>
<dbReference type="PANTHER" id="PTHR43065:SF42">
    <property type="entry name" value="TWO-COMPONENT SENSOR PPRA"/>
    <property type="match status" value="1"/>
</dbReference>
<keyword evidence="3" id="KW-0157">Chromophore</keyword>
<feature type="domain" description="Phytochrome chromophore attachment site" evidence="5">
    <location>
        <begin position="147"/>
        <end position="301"/>
    </location>
</feature>
<dbReference type="Gene3D" id="3.30.450.270">
    <property type="match status" value="1"/>
</dbReference>
<evidence type="ECO:0000256" key="4">
    <source>
        <dbReference type="ARBA" id="ARBA00023170"/>
    </source>
</evidence>
<dbReference type="GO" id="GO:0009881">
    <property type="term" value="F:photoreceptor activity"/>
    <property type="evidence" value="ECO:0007669"/>
    <property type="project" value="UniProtKB-KW"/>
</dbReference>
<dbReference type="SMART" id="SM00065">
    <property type="entry name" value="GAF"/>
    <property type="match status" value="1"/>
</dbReference>
<evidence type="ECO:0000313" key="6">
    <source>
        <dbReference type="EMBL" id="KFN48704.1"/>
    </source>
</evidence>
<dbReference type="Pfam" id="PF01590">
    <property type="entry name" value="GAF"/>
    <property type="match status" value="1"/>
</dbReference>
<evidence type="ECO:0000256" key="1">
    <source>
        <dbReference type="ARBA" id="ARBA00022543"/>
    </source>
</evidence>
<keyword evidence="4" id="KW-0675">Receptor</keyword>
<comment type="caution">
    <text evidence="6">The sequence shown here is derived from an EMBL/GenBank/DDBJ whole genome shotgun (WGS) entry which is preliminary data.</text>
</comment>
<dbReference type="PRINTS" id="PR01033">
    <property type="entry name" value="PHYTOCHROME"/>
</dbReference>
<accession>A0A091BCZ5</accession>
<keyword evidence="2" id="KW-0716">Sensory transduction</keyword>
<dbReference type="PANTHER" id="PTHR43065">
    <property type="entry name" value="SENSOR HISTIDINE KINASE"/>
    <property type="match status" value="1"/>
</dbReference>
<dbReference type="Gene3D" id="3.30.450.40">
    <property type="match status" value="1"/>
</dbReference>
<dbReference type="InterPro" id="IPR013654">
    <property type="entry name" value="PAS_2"/>
</dbReference>
<sequence length="502" mass="54044">MSRSPRPKKPPVDCADEPIHLSGAIQPHGWLLSCDPADWTIRHLSANVADLFELEPDELLGSSLREHIDGELVDALATALPTMEPGLAARFVAAGNLGPTGRYCDLTAHVQQGLVHVEIEANAPARSHAPPVIDAQRMIAGIAQLEVGEALFERAAALVRELTGYDRVMVYRFRDDDAGEVVAEARADDVEPYLGLRFPATDIPAQARRLYLYNRVRVIPDGSYRPVPILPAAKPPLDLSQHVLRSVSPVHLEYLANMGVTASMSISIITGARLWGLFACHHRNPRRVPAALRAIADLFGMYVSMRVTGRLQDLALQRSEAANRLADRLRARLGEGGTPHAAITAELPAVVELLRGDGALLVHGDGMTAAGTTPPEALLPALSARAATAGGVVADDAAEAWLAEPAAAAGIAGVLTIPLGERGDALHVFRREQVEDVSWAGEPHKALIATDDGTRLAPRRSFRTWRETVRGRCLAWSGDDRDAAARVQRLLADVARQREADA</sequence>
<dbReference type="GO" id="GO:0009584">
    <property type="term" value="P:detection of visible light"/>
    <property type="evidence" value="ECO:0007669"/>
    <property type="project" value="InterPro"/>
</dbReference>
<evidence type="ECO:0000256" key="3">
    <source>
        <dbReference type="ARBA" id="ARBA00022991"/>
    </source>
</evidence>
<dbReference type="OrthoDB" id="9808408at2"/>